<feature type="transmembrane region" description="Helical" evidence="3">
    <location>
        <begin position="38"/>
        <end position="56"/>
    </location>
</feature>
<dbReference type="RefSeq" id="WP_145776328.1">
    <property type="nucleotide sequence ID" value="NZ_BAAATQ010000120.1"/>
</dbReference>
<dbReference type="AlphaFoldDB" id="A0A562IFV7"/>
<feature type="domain" description="AB hydrolase-1" evidence="4">
    <location>
        <begin position="129"/>
        <end position="388"/>
    </location>
</feature>
<evidence type="ECO:0000259" key="4">
    <source>
        <dbReference type="Pfam" id="PF00561"/>
    </source>
</evidence>
<dbReference type="PRINTS" id="PR00793">
    <property type="entry name" value="PROAMNOPTASE"/>
</dbReference>
<organism evidence="5 6">
    <name type="scientific">Micromonospora olivasterospora</name>
    <dbReference type="NCBI Taxonomy" id="1880"/>
    <lineage>
        <taxon>Bacteria</taxon>
        <taxon>Bacillati</taxon>
        <taxon>Actinomycetota</taxon>
        <taxon>Actinomycetes</taxon>
        <taxon>Micromonosporales</taxon>
        <taxon>Micromonosporaceae</taxon>
        <taxon>Micromonospora</taxon>
    </lineage>
</organism>
<keyword evidence="3" id="KW-0812">Transmembrane</keyword>
<proteinExistence type="inferred from homology"/>
<evidence type="ECO:0000256" key="2">
    <source>
        <dbReference type="ARBA" id="ARBA00022801"/>
    </source>
</evidence>
<dbReference type="PANTHER" id="PTHR43798">
    <property type="entry name" value="MONOACYLGLYCEROL LIPASE"/>
    <property type="match status" value="1"/>
</dbReference>
<protein>
    <submittedName>
        <fullName evidence="5">Proline iminopeptidase</fullName>
    </submittedName>
</protein>
<accession>A0A562IFV7</accession>
<evidence type="ECO:0000256" key="1">
    <source>
        <dbReference type="ARBA" id="ARBA00010088"/>
    </source>
</evidence>
<dbReference type="InterPro" id="IPR002410">
    <property type="entry name" value="Peptidase_S33"/>
</dbReference>
<dbReference type="Proteomes" id="UP000319825">
    <property type="component" value="Unassembled WGS sequence"/>
</dbReference>
<dbReference type="Gene3D" id="3.40.50.1820">
    <property type="entry name" value="alpha/beta hydrolase"/>
    <property type="match status" value="1"/>
</dbReference>
<dbReference type="Pfam" id="PF00561">
    <property type="entry name" value="Abhydrolase_1"/>
    <property type="match status" value="1"/>
</dbReference>
<comment type="caution">
    <text evidence="5">The sequence shown here is derived from an EMBL/GenBank/DDBJ whole genome shotgun (WGS) entry which is preliminary data.</text>
</comment>
<dbReference type="PANTHER" id="PTHR43798:SF33">
    <property type="entry name" value="HYDROLASE, PUTATIVE (AFU_ORTHOLOGUE AFUA_2G14860)-RELATED"/>
    <property type="match status" value="1"/>
</dbReference>
<dbReference type="InterPro" id="IPR000073">
    <property type="entry name" value="AB_hydrolase_1"/>
</dbReference>
<evidence type="ECO:0000313" key="5">
    <source>
        <dbReference type="EMBL" id="TWH69899.1"/>
    </source>
</evidence>
<keyword evidence="3" id="KW-1133">Transmembrane helix</keyword>
<dbReference type="GO" id="GO:0016020">
    <property type="term" value="C:membrane"/>
    <property type="evidence" value="ECO:0007669"/>
    <property type="project" value="TreeGrafter"/>
</dbReference>
<gene>
    <name evidence="5" type="ORF">JD77_04916</name>
</gene>
<feature type="transmembrane region" description="Helical" evidence="3">
    <location>
        <begin position="68"/>
        <end position="89"/>
    </location>
</feature>
<comment type="similarity">
    <text evidence="1">Belongs to the peptidase S33 family.</text>
</comment>
<dbReference type="EMBL" id="VLKE01000001">
    <property type="protein sequence ID" value="TWH69899.1"/>
    <property type="molecule type" value="Genomic_DNA"/>
</dbReference>
<dbReference type="GO" id="GO:0004177">
    <property type="term" value="F:aminopeptidase activity"/>
    <property type="evidence" value="ECO:0007669"/>
    <property type="project" value="UniProtKB-EC"/>
</dbReference>
<reference evidence="5 6" key="1">
    <citation type="submission" date="2019-07" db="EMBL/GenBank/DDBJ databases">
        <title>R&amp;d 2014.</title>
        <authorList>
            <person name="Klenk H.-P."/>
        </authorList>
    </citation>
    <scope>NUCLEOTIDE SEQUENCE [LARGE SCALE GENOMIC DNA]</scope>
    <source>
        <strain evidence="5 6">DSM 43868</strain>
    </source>
</reference>
<keyword evidence="3" id="KW-0472">Membrane</keyword>
<evidence type="ECO:0000256" key="3">
    <source>
        <dbReference type="SAM" id="Phobius"/>
    </source>
</evidence>
<dbReference type="GO" id="GO:0006508">
    <property type="term" value="P:proteolysis"/>
    <property type="evidence" value="ECO:0007669"/>
    <property type="project" value="InterPro"/>
</dbReference>
<dbReference type="OrthoDB" id="5902829at2"/>
<dbReference type="InterPro" id="IPR050266">
    <property type="entry name" value="AB_hydrolase_sf"/>
</dbReference>
<keyword evidence="6" id="KW-1185">Reference proteome</keyword>
<keyword evidence="2" id="KW-0378">Hydrolase</keyword>
<sequence>MTVLRIAGALAILVVAIGVAWSAVFGVARVSDRPAVFLAAGLAAYAAVLAAGGWLLTQRLPDGTASRARAVGAAVAAILVLLPAAWALLAPNAPHATRDPAGLRHWALPDGARLAALLVPARPRATGDPIVFLHGDPGVADMDHDAPVLGRLAGSGRDVWLYDQRGAGRSSRLADPAGYSLERDVADLEEVRRRIGTDRMVLIGHSYGATLAANYLARHPERVSRVVFYSPGRLVPQVGDVSGNGMLGRLDTRQRLAVLGSTLSPRAMLTWSLVRANPRAAHAFSGDAEMDARFATLYRQAAPGLVCADSPAPPAPARPGFYANQVPLASTRQADDIRPALAGLRVPALILKGACDYLPWSFAADYQGSVPGSRLIFFDRSGHQIHLEQEAEFLAVVRAFLADAPSPLPPWSDAEPPPNYQGAR</sequence>
<dbReference type="SUPFAM" id="SSF53474">
    <property type="entry name" value="alpha/beta-Hydrolases"/>
    <property type="match status" value="1"/>
</dbReference>
<evidence type="ECO:0000313" key="6">
    <source>
        <dbReference type="Proteomes" id="UP000319825"/>
    </source>
</evidence>
<name>A0A562IFV7_MICOL</name>
<dbReference type="InterPro" id="IPR029058">
    <property type="entry name" value="AB_hydrolase_fold"/>
</dbReference>